<dbReference type="InterPro" id="IPR050687">
    <property type="entry name" value="Dynein_IC"/>
</dbReference>
<dbReference type="EMBL" id="JASPKY010000005">
    <property type="protein sequence ID" value="KAK9754788.1"/>
    <property type="molecule type" value="Genomic_DNA"/>
</dbReference>
<evidence type="ECO:0000256" key="3">
    <source>
        <dbReference type="ARBA" id="ARBA00022490"/>
    </source>
</evidence>
<proteinExistence type="inferred from homology"/>
<dbReference type="PANTHER" id="PTHR12442:SF11">
    <property type="entry name" value="DYNEIN AXONEMAL INTERMEDIATE CHAIN 1"/>
    <property type="match status" value="1"/>
</dbReference>
<evidence type="ECO:0000256" key="11">
    <source>
        <dbReference type="PROSITE-ProRule" id="PRU00221"/>
    </source>
</evidence>
<keyword evidence="9" id="KW-0206">Cytoskeleton</keyword>
<keyword evidence="8" id="KW-0505">Motor protein</keyword>
<evidence type="ECO:0000256" key="10">
    <source>
        <dbReference type="ARBA" id="ARBA00023273"/>
    </source>
</evidence>
<evidence type="ECO:0000256" key="12">
    <source>
        <dbReference type="SAM" id="MobiDB-lite"/>
    </source>
</evidence>
<feature type="compositionally biased region" description="Basic and acidic residues" evidence="12">
    <location>
        <begin position="267"/>
        <end position="286"/>
    </location>
</feature>
<dbReference type="FunFam" id="2.130.10.10:FF:000251">
    <property type="entry name" value="Dynein axonemal intermediate chain 1"/>
    <property type="match status" value="1"/>
</dbReference>
<evidence type="ECO:0000313" key="14">
    <source>
        <dbReference type="Proteomes" id="UP001458880"/>
    </source>
</evidence>
<evidence type="ECO:0000256" key="9">
    <source>
        <dbReference type="ARBA" id="ARBA00023212"/>
    </source>
</evidence>
<reference evidence="13 14" key="1">
    <citation type="journal article" date="2024" name="BMC Genomics">
        <title>De novo assembly and annotation of Popillia japonica's genome with initial clues to its potential as an invasive pest.</title>
        <authorList>
            <person name="Cucini C."/>
            <person name="Boschi S."/>
            <person name="Funari R."/>
            <person name="Cardaioli E."/>
            <person name="Iannotti N."/>
            <person name="Marturano G."/>
            <person name="Paoli F."/>
            <person name="Bruttini M."/>
            <person name="Carapelli A."/>
            <person name="Frati F."/>
            <person name="Nardi F."/>
        </authorList>
    </citation>
    <scope>NUCLEOTIDE SEQUENCE [LARGE SCALE GENOMIC DNA]</scope>
    <source>
        <strain evidence="13">DMR45628</strain>
    </source>
</reference>
<keyword evidence="4 11" id="KW-0853">WD repeat</keyword>
<dbReference type="PANTHER" id="PTHR12442">
    <property type="entry name" value="DYNEIN INTERMEDIATE CHAIN"/>
    <property type="match status" value="1"/>
</dbReference>
<comment type="similarity">
    <text evidence="2">Belongs to the dynein intermediate chain family.</text>
</comment>
<dbReference type="GO" id="GO:0045503">
    <property type="term" value="F:dynein light chain binding"/>
    <property type="evidence" value="ECO:0007669"/>
    <property type="project" value="TreeGrafter"/>
</dbReference>
<dbReference type="AlphaFoldDB" id="A0AAW1NDC1"/>
<dbReference type="GO" id="GO:0003341">
    <property type="term" value="P:cilium movement"/>
    <property type="evidence" value="ECO:0007669"/>
    <property type="project" value="TreeGrafter"/>
</dbReference>
<dbReference type="GO" id="GO:0036157">
    <property type="term" value="C:outer dynein arm"/>
    <property type="evidence" value="ECO:0007669"/>
    <property type="project" value="TreeGrafter"/>
</dbReference>
<name>A0AAW1NDC1_POPJA</name>
<evidence type="ECO:0000256" key="4">
    <source>
        <dbReference type="ARBA" id="ARBA00022574"/>
    </source>
</evidence>
<evidence type="ECO:0000256" key="6">
    <source>
        <dbReference type="ARBA" id="ARBA00022737"/>
    </source>
</evidence>
<sequence>MPPTTAAKKALVQGKTAKRAKTSAQRIDQEDDLEEWKRSKQLAKPKDQLELTDAELKESIARVLTTTNPQQPDSLVEYNHKVGEFVVLPTTGNLVVVFERIGTYIHKDSEEAREQLIAQGIDPSAFDQTTEAEDEISTQMETIGEVETTDEEKHEEEGEDDHDKEEEEEGHGDAAEGGDAEDEREDEAKGEEGEESVSKGPQKKLTNQFNFSERAALTYNNPVRCQETQTTPPPMATFSANVLQWVIYDAYIEDYAAQELEKLRERERKEKEKVPVSKHPAPEVKKPSGRAQLSEAVQGRVLECWKVLERMLNQNTYDEIAKDYRYWEDPSDEFRDEEGTLLPLWKFVYEKTKKNTVTDLCWNPWYYDLFAVCFGFLDFMKPSTEGAVCLFTIKNPSYPEHICMTDSGVMCVDIHPKYPYMVVVGQFDGNVLVFNVQATCKKPAFKSNAVVNKHTGIISEVKWAPDLPDGEMNFYSAGADGYINNWVLMQNELSVTTITTIYLDKDPVPGPDGTFVKDPVPGPDGTFVKVKGSASCITFHPKQKLIYLVGTEMGMIYKCSTNYSSMYLMTYKAHHKPIYRIDFNKYNDDIFISCSGDWRIKVWEDMRPEPLFVFDVGHCVGDVKWAPYSSTVFAAVTAEGKVYVFDLNVNKYKPICVQAVVSKRRNKLTRIAFNHKLPIIIVGDDKGCVTTLKLSPNLRIPCKAPKKQQYLDQWTLQCMKLEKLLSLVREPSTLTVPTDTASSQAS</sequence>
<feature type="region of interest" description="Disordered" evidence="12">
    <location>
        <begin position="141"/>
        <end position="206"/>
    </location>
</feature>
<accession>A0AAW1NDC1</accession>
<evidence type="ECO:0000256" key="8">
    <source>
        <dbReference type="ARBA" id="ARBA00023175"/>
    </source>
</evidence>
<dbReference type="SMART" id="SM00320">
    <property type="entry name" value="WD40"/>
    <property type="match status" value="4"/>
</dbReference>
<dbReference type="PROSITE" id="PS50082">
    <property type="entry name" value="WD_REPEATS_2"/>
    <property type="match status" value="1"/>
</dbReference>
<organism evidence="13 14">
    <name type="scientific">Popillia japonica</name>
    <name type="common">Japanese beetle</name>
    <dbReference type="NCBI Taxonomy" id="7064"/>
    <lineage>
        <taxon>Eukaryota</taxon>
        <taxon>Metazoa</taxon>
        <taxon>Ecdysozoa</taxon>
        <taxon>Arthropoda</taxon>
        <taxon>Hexapoda</taxon>
        <taxon>Insecta</taxon>
        <taxon>Pterygota</taxon>
        <taxon>Neoptera</taxon>
        <taxon>Endopterygota</taxon>
        <taxon>Coleoptera</taxon>
        <taxon>Polyphaga</taxon>
        <taxon>Scarabaeiformia</taxon>
        <taxon>Scarabaeidae</taxon>
        <taxon>Rutelinae</taxon>
        <taxon>Popillia</taxon>
    </lineage>
</organism>
<evidence type="ECO:0000313" key="13">
    <source>
        <dbReference type="EMBL" id="KAK9754788.1"/>
    </source>
</evidence>
<feature type="region of interest" description="Disordered" evidence="12">
    <location>
        <begin position="1"/>
        <end position="45"/>
    </location>
</feature>
<comment type="subcellular location">
    <subcellularLocation>
        <location evidence="1">Cytoplasm</location>
        <location evidence="1">Cytoskeleton</location>
        <location evidence="1">Cilium axoneme</location>
    </subcellularLocation>
</comment>
<dbReference type="Gene3D" id="2.130.10.10">
    <property type="entry name" value="YVTN repeat-like/Quinoprotein amine dehydrogenase"/>
    <property type="match status" value="2"/>
</dbReference>
<feature type="region of interest" description="Disordered" evidence="12">
    <location>
        <begin position="267"/>
        <end position="290"/>
    </location>
</feature>
<evidence type="ECO:0000256" key="1">
    <source>
        <dbReference type="ARBA" id="ARBA00004430"/>
    </source>
</evidence>
<dbReference type="SUPFAM" id="SSF50978">
    <property type="entry name" value="WD40 repeat-like"/>
    <property type="match status" value="1"/>
</dbReference>
<dbReference type="GO" id="GO:0036158">
    <property type="term" value="P:outer dynein arm assembly"/>
    <property type="evidence" value="ECO:0007669"/>
    <property type="project" value="TreeGrafter"/>
</dbReference>
<comment type="caution">
    <text evidence="13">The sequence shown here is derived from an EMBL/GenBank/DDBJ whole genome shotgun (WGS) entry which is preliminary data.</text>
</comment>
<dbReference type="Pfam" id="PF00400">
    <property type="entry name" value="WD40"/>
    <property type="match status" value="1"/>
</dbReference>
<keyword evidence="6" id="KW-0677">Repeat</keyword>
<keyword evidence="5" id="KW-0493">Microtubule</keyword>
<evidence type="ECO:0000256" key="5">
    <source>
        <dbReference type="ARBA" id="ARBA00022701"/>
    </source>
</evidence>
<gene>
    <name evidence="13" type="ORF">QE152_g1018</name>
</gene>
<evidence type="ECO:0000256" key="2">
    <source>
        <dbReference type="ARBA" id="ARBA00011059"/>
    </source>
</evidence>
<keyword evidence="3" id="KW-0963">Cytoplasm</keyword>
<keyword evidence="14" id="KW-1185">Reference proteome</keyword>
<dbReference type="InterPro" id="IPR015943">
    <property type="entry name" value="WD40/YVTN_repeat-like_dom_sf"/>
</dbReference>
<evidence type="ECO:0000256" key="7">
    <source>
        <dbReference type="ARBA" id="ARBA00023017"/>
    </source>
</evidence>
<keyword evidence="10" id="KW-0966">Cell projection</keyword>
<protein>
    <submittedName>
        <fullName evidence="13">WD domain, G-beta repeat</fullName>
    </submittedName>
</protein>
<dbReference type="Proteomes" id="UP001458880">
    <property type="component" value="Unassembled WGS sequence"/>
</dbReference>
<feature type="compositionally biased region" description="Acidic residues" evidence="12">
    <location>
        <begin position="157"/>
        <end position="185"/>
    </location>
</feature>
<dbReference type="GO" id="GO:0045504">
    <property type="term" value="F:dynein heavy chain binding"/>
    <property type="evidence" value="ECO:0007669"/>
    <property type="project" value="TreeGrafter"/>
</dbReference>
<dbReference type="InterPro" id="IPR001680">
    <property type="entry name" value="WD40_rpt"/>
</dbReference>
<keyword evidence="7" id="KW-0243">Dynein</keyword>
<feature type="repeat" description="WD" evidence="11">
    <location>
        <begin position="571"/>
        <end position="604"/>
    </location>
</feature>
<dbReference type="InterPro" id="IPR036322">
    <property type="entry name" value="WD40_repeat_dom_sf"/>
</dbReference>
<dbReference type="GO" id="GO:0005874">
    <property type="term" value="C:microtubule"/>
    <property type="evidence" value="ECO:0007669"/>
    <property type="project" value="UniProtKB-KW"/>
</dbReference>